<accession>A0A0G2HJ26</accession>
<dbReference type="EMBL" id="LCUC01000173">
    <property type="protein sequence ID" value="KKY35068.1"/>
    <property type="molecule type" value="Genomic_DNA"/>
</dbReference>
<evidence type="ECO:0000313" key="1">
    <source>
        <dbReference type="EMBL" id="KKY35068.1"/>
    </source>
</evidence>
<dbReference type="STRING" id="1214573.A0A0G2HJ26"/>
<reference evidence="1 2" key="2">
    <citation type="submission" date="2015-05" db="EMBL/GenBank/DDBJ databases">
        <authorList>
            <person name="Morales-Cruz A."/>
            <person name="Amrine K.C."/>
            <person name="Cantu D."/>
        </authorList>
    </citation>
    <scope>NUCLEOTIDE SEQUENCE [LARGE SCALE GENOMIC DNA]</scope>
    <source>
        <strain evidence="1">DA912</strain>
    </source>
</reference>
<dbReference type="AlphaFoldDB" id="A0A0G2HJ26"/>
<organism evidence="1 2">
    <name type="scientific">Diaporthe ampelina</name>
    <dbReference type="NCBI Taxonomy" id="1214573"/>
    <lineage>
        <taxon>Eukaryota</taxon>
        <taxon>Fungi</taxon>
        <taxon>Dikarya</taxon>
        <taxon>Ascomycota</taxon>
        <taxon>Pezizomycotina</taxon>
        <taxon>Sordariomycetes</taxon>
        <taxon>Sordariomycetidae</taxon>
        <taxon>Diaporthales</taxon>
        <taxon>Diaporthaceae</taxon>
        <taxon>Diaporthe</taxon>
    </lineage>
</organism>
<dbReference type="OrthoDB" id="2549237at2759"/>
<gene>
    <name evidence="1" type="ORF">UCDDA912_g04926</name>
</gene>
<keyword evidence="2" id="KW-1185">Reference proteome</keyword>
<dbReference type="GO" id="GO:0003677">
    <property type="term" value="F:DNA binding"/>
    <property type="evidence" value="ECO:0007669"/>
    <property type="project" value="UniProtKB-KW"/>
</dbReference>
<evidence type="ECO:0000313" key="2">
    <source>
        <dbReference type="Proteomes" id="UP000034680"/>
    </source>
</evidence>
<protein>
    <submittedName>
        <fullName evidence="1">Putative dna-binding protein hexbp</fullName>
    </submittedName>
</protein>
<name>A0A0G2HJ26_9PEZI</name>
<reference evidence="1 2" key="1">
    <citation type="submission" date="2015-05" db="EMBL/GenBank/DDBJ databases">
        <title>Distinctive expansion of gene families associated with plant cell wall degradation and secondary metabolism in the genomes of grapevine trunk pathogens.</title>
        <authorList>
            <person name="Lawrence D.P."/>
            <person name="Travadon R."/>
            <person name="Rolshausen P.E."/>
            <person name="Baumgartner K."/>
        </authorList>
    </citation>
    <scope>NUCLEOTIDE SEQUENCE [LARGE SCALE GENOMIC DNA]</scope>
    <source>
        <strain evidence="1">DA912</strain>
    </source>
</reference>
<keyword evidence="1" id="KW-0238">DNA-binding</keyword>
<sequence length="590" mass="67361">MSYRALVKLARSDMPTLASPLILQTILDRPDASSWHRILLSVGFLKKLRAEEAHNLLLDLAKGIGEKLEEQSYVRVGESEPPQHGAPQRAIKVTTEKYLAQLLSKAEFISNDAAVEVLVELFRAAQHRGTRLAALDSLLSLLDSICTGTQEEVQADPAVRRIMAALKTVVPGAGSINERRPLQAEDWAESKTTGILPDLSDMNPNSLPPLMKAVVSAGEFHPGLKRLEAEFLEQIILPVLEKSQQEHTAWIDMFLTKHQATSLKNDVPETPISPCLWSTVLRDHYPYTPKKYLEAFNRYAIHCIAPAPEVKKFSARLRADTELRKNHEVQHWLVTFDWDSADLSNMPTATLFRLLDRVQDQTAERGVLLDMIVQHATLYLDEYEKYTNVWDGFVNTLSPKSDTVENEIDFNTWYNKHRFIARQVIDLIRVKRKQGQRRVLPSTMKLQLWLIFTVGWYSRDDACEAFVTRLEQLLLSLLQEDEAGAFRWWDISRATCDVVQAVLNTEAERLRVAYHVGRLGRAREAAGEASRQLRVASDLIKVEVALDLMDQCERDKMGDSLKRRVEEWRACDSDAVRERVFRWEKNRSSL</sequence>
<comment type="caution">
    <text evidence="1">The sequence shown here is derived from an EMBL/GenBank/DDBJ whole genome shotgun (WGS) entry which is preliminary data.</text>
</comment>
<dbReference type="Proteomes" id="UP000034680">
    <property type="component" value="Unassembled WGS sequence"/>
</dbReference>
<proteinExistence type="predicted"/>